<dbReference type="GO" id="GO:0003964">
    <property type="term" value="F:RNA-directed DNA polymerase activity"/>
    <property type="evidence" value="ECO:0007669"/>
    <property type="project" value="UniProtKB-KW"/>
</dbReference>
<accession>A0AA86PIJ9</accession>
<keyword evidence="1" id="KW-0695">RNA-directed DNA polymerase</keyword>
<dbReference type="EMBL" id="CATOUU010000627">
    <property type="protein sequence ID" value="CAI9935944.1"/>
    <property type="molecule type" value="Genomic_DNA"/>
</dbReference>
<dbReference type="Proteomes" id="UP001642409">
    <property type="component" value="Unassembled WGS sequence"/>
</dbReference>
<keyword evidence="3" id="KW-1185">Reference proteome</keyword>
<organism evidence="1">
    <name type="scientific">Hexamita inflata</name>
    <dbReference type="NCBI Taxonomy" id="28002"/>
    <lineage>
        <taxon>Eukaryota</taxon>
        <taxon>Metamonada</taxon>
        <taxon>Diplomonadida</taxon>
        <taxon>Hexamitidae</taxon>
        <taxon>Hexamitinae</taxon>
        <taxon>Hexamita</taxon>
    </lineage>
</organism>
<reference evidence="2 3" key="2">
    <citation type="submission" date="2024-07" db="EMBL/GenBank/DDBJ databases">
        <authorList>
            <person name="Akdeniz Z."/>
        </authorList>
    </citation>
    <scope>NUCLEOTIDE SEQUENCE [LARGE SCALE GENOMIC DNA]</scope>
</reference>
<proteinExistence type="predicted"/>
<gene>
    <name evidence="1" type="ORF">HINF_LOCUS23589</name>
    <name evidence="2" type="ORF">HINF_LOCUS36156</name>
</gene>
<dbReference type="EMBL" id="CAXDID020000132">
    <property type="protein sequence ID" value="CAL6035906.1"/>
    <property type="molecule type" value="Genomic_DNA"/>
</dbReference>
<evidence type="ECO:0000313" key="2">
    <source>
        <dbReference type="EMBL" id="CAL6035906.1"/>
    </source>
</evidence>
<protein>
    <submittedName>
        <fullName evidence="1 2">Reverse transcriptase/endonuclease</fullName>
    </submittedName>
</protein>
<dbReference type="AlphaFoldDB" id="A0AA86PIJ9"/>
<keyword evidence="1" id="KW-0808">Transferase</keyword>
<keyword evidence="1" id="KW-0548">Nucleotidyltransferase</keyword>
<sequence length="222" mass="25484">MFCINHNRFGLAQSHIERYNAGEKQVILTPEQTQELDAKHFSQTQPAETIYVPARGEDTVVQSQAPLFKIEEVETQIEQMYEYTSAGESGFGNLHLKYAYKTCDRLLIQMFKQGFNQIHEAVTIKDKSKLYKSRVVYIDKHKLDSDGKQDYRPVQVQEALLSCYHSMLKRRLVSKIKINQNQFAITPSGMLLAKHKLALAIEGGLVAIKFDVKRAFSSIRRN</sequence>
<name>A0AA86PIJ9_9EUKA</name>
<reference evidence="1" key="1">
    <citation type="submission" date="2023-06" db="EMBL/GenBank/DDBJ databases">
        <authorList>
            <person name="Kurt Z."/>
        </authorList>
    </citation>
    <scope>NUCLEOTIDE SEQUENCE</scope>
</reference>
<comment type="caution">
    <text evidence="1">The sequence shown here is derived from an EMBL/GenBank/DDBJ whole genome shotgun (WGS) entry which is preliminary data.</text>
</comment>
<evidence type="ECO:0000313" key="3">
    <source>
        <dbReference type="Proteomes" id="UP001642409"/>
    </source>
</evidence>
<evidence type="ECO:0000313" key="1">
    <source>
        <dbReference type="EMBL" id="CAI9935944.1"/>
    </source>
</evidence>